<dbReference type="EMBL" id="CP003154">
    <property type="protein sequence ID" value="AFL72771.1"/>
    <property type="molecule type" value="Genomic_DNA"/>
</dbReference>
<dbReference type="GO" id="GO:0051073">
    <property type="term" value="F:adenosylcobinamide-GDP ribazoletransferase activity"/>
    <property type="evidence" value="ECO:0007669"/>
    <property type="project" value="UniProtKB-UniRule"/>
</dbReference>
<evidence type="ECO:0000256" key="17">
    <source>
        <dbReference type="ARBA" id="ARBA00048623"/>
    </source>
</evidence>
<feature type="transmembrane region" description="Helical" evidence="19">
    <location>
        <begin position="239"/>
        <end position="263"/>
    </location>
</feature>
<evidence type="ECO:0000256" key="12">
    <source>
        <dbReference type="ARBA" id="ARBA00022989"/>
    </source>
</evidence>
<feature type="transmembrane region" description="Helical" evidence="19">
    <location>
        <begin position="43"/>
        <end position="63"/>
    </location>
</feature>
<dbReference type="Pfam" id="PF02654">
    <property type="entry name" value="CobS"/>
    <property type="match status" value="1"/>
</dbReference>
<evidence type="ECO:0000256" key="19">
    <source>
        <dbReference type="HAMAP-Rule" id="MF_00719"/>
    </source>
</evidence>
<dbReference type="KEGG" id="tvi:Thivi_0718"/>
<keyword evidence="9 19" id="KW-0808">Transferase</keyword>
<keyword evidence="11 19" id="KW-0460">Magnesium</keyword>
<proteinExistence type="inferred from homology"/>
<evidence type="ECO:0000256" key="7">
    <source>
        <dbReference type="ARBA" id="ARBA00022475"/>
    </source>
</evidence>
<evidence type="ECO:0000256" key="8">
    <source>
        <dbReference type="ARBA" id="ARBA00022573"/>
    </source>
</evidence>
<dbReference type="GO" id="GO:0009236">
    <property type="term" value="P:cobalamin biosynthetic process"/>
    <property type="evidence" value="ECO:0007669"/>
    <property type="project" value="UniProtKB-UniRule"/>
</dbReference>
<keyword evidence="19" id="KW-0997">Cell inner membrane</keyword>
<keyword evidence="7 19" id="KW-1003">Cell membrane</keyword>
<dbReference type="OrthoDB" id="9794626at2"/>
<evidence type="ECO:0000256" key="13">
    <source>
        <dbReference type="ARBA" id="ARBA00023136"/>
    </source>
</evidence>
<evidence type="ECO:0000256" key="9">
    <source>
        <dbReference type="ARBA" id="ARBA00022679"/>
    </source>
</evidence>
<dbReference type="HOGENOM" id="CLU_057426_1_0_6"/>
<dbReference type="PANTHER" id="PTHR34148:SF1">
    <property type="entry name" value="ADENOSYLCOBINAMIDE-GDP RIBAZOLETRANSFERASE"/>
    <property type="match status" value="1"/>
</dbReference>
<evidence type="ECO:0000256" key="15">
    <source>
        <dbReference type="ARBA" id="ARBA00032605"/>
    </source>
</evidence>
<dbReference type="HAMAP" id="MF_00719">
    <property type="entry name" value="CobS"/>
    <property type="match status" value="1"/>
</dbReference>
<evidence type="ECO:0000256" key="11">
    <source>
        <dbReference type="ARBA" id="ARBA00022842"/>
    </source>
</evidence>
<evidence type="ECO:0000256" key="3">
    <source>
        <dbReference type="ARBA" id="ARBA00004663"/>
    </source>
</evidence>
<dbReference type="GO" id="GO:0008818">
    <property type="term" value="F:cobalamin 5'-phosphate synthase activity"/>
    <property type="evidence" value="ECO:0007669"/>
    <property type="project" value="UniProtKB-UniRule"/>
</dbReference>
<evidence type="ECO:0000256" key="6">
    <source>
        <dbReference type="ARBA" id="ARBA00015850"/>
    </source>
</evidence>
<dbReference type="STRING" id="765911.Thivi_0718"/>
<organism evidence="20 21">
    <name type="scientific">Thiocystis violascens (strain ATCC 17096 / DSM 198 / 6111)</name>
    <name type="common">Chromatium violascens</name>
    <dbReference type="NCBI Taxonomy" id="765911"/>
    <lineage>
        <taxon>Bacteria</taxon>
        <taxon>Pseudomonadati</taxon>
        <taxon>Pseudomonadota</taxon>
        <taxon>Gammaproteobacteria</taxon>
        <taxon>Chromatiales</taxon>
        <taxon>Chromatiaceae</taxon>
        <taxon>Thiocystis</taxon>
    </lineage>
</organism>
<comment type="cofactor">
    <cofactor evidence="1 19">
        <name>Mg(2+)</name>
        <dbReference type="ChEBI" id="CHEBI:18420"/>
    </cofactor>
</comment>
<reference evidence="20 21" key="1">
    <citation type="submission" date="2012-06" db="EMBL/GenBank/DDBJ databases">
        <title>Complete sequence of Thiocystis violascens DSM 198.</title>
        <authorList>
            <consortium name="US DOE Joint Genome Institute"/>
            <person name="Lucas S."/>
            <person name="Han J."/>
            <person name="Lapidus A."/>
            <person name="Cheng J.-F."/>
            <person name="Goodwin L."/>
            <person name="Pitluck S."/>
            <person name="Peters L."/>
            <person name="Ovchinnikova G."/>
            <person name="Teshima H."/>
            <person name="Detter J.C."/>
            <person name="Han C."/>
            <person name="Tapia R."/>
            <person name="Land M."/>
            <person name="Hauser L."/>
            <person name="Kyrpides N."/>
            <person name="Ivanova N."/>
            <person name="Pagani I."/>
            <person name="Vogl K."/>
            <person name="Liu Z."/>
            <person name="Frigaard N.-U."/>
            <person name="Bryant D."/>
            <person name="Woyke T."/>
        </authorList>
    </citation>
    <scope>NUCLEOTIDE SEQUENCE [LARGE SCALE GENOMIC DNA]</scope>
    <source>
        <strain evidence="21">ATCC 17096 / DSM 198 / 6111</strain>
    </source>
</reference>
<evidence type="ECO:0000256" key="5">
    <source>
        <dbReference type="ARBA" id="ARBA00013200"/>
    </source>
</evidence>
<feature type="transmembrane region" description="Helical" evidence="19">
    <location>
        <begin position="119"/>
        <end position="140"/>
    </location>
</feature>
<keyword evidence="8 19" id="KW-0169">Cobalamin biosynthesis</keyword>
<evidence type="ECO:0000256" key="18">
    <source>
        <dbReference type="ARBA" id="ARBA00049504"/>
    </source>
</evidence>
<keyword evidence="12 19" id="KW-1133">Transmembrane helix</keyword>
<evidence type="ECO:0000256" key="2">
    <source>
        <dbReference type="ARBA" id="ARBA00004651"/>
    </source>
</evidence>
<evidence type="ECO:0000313" key="20">
    <source>
        <dbReference type="EMBL" id="AFL72771.1"/>
    </source>
</evidence>
<dbReference type="GO" id="GO:0005886">
    <property type="term" value="C:plasma membrane"/>
    <property type="evidence" value="ECO:0007669"/>
    <property type="project" value="UniProtKB-SubCell"/>
</dbReference>
<evidence type="ECO:0000256" key="1">
    <source>
        <dbReference type="ARBA" id="ARBA00001946"/>
    </source>
</evidence>
<feature type="transmembrane region" description="Helical" evidence="19">
    <location>
        <begin position="146"/>
        <end position="164"/>
    </location>
</feature>
<dbReference type="NCBIfam" id="NF001278">
    <property type="entry name" value="PRK00235.1-5"/>
    <property type="match status" value="1"/>
</dbReference>
<dbReference type="UniPathway" id="UPA00148">
    <property type="reaction ID" value="UER00238"/>
</dbReference>
<comment type="similarity">
    <text evidence="4 19">Belongs to the CobS family.</text>
</comment>
<comment type="subcellular location">
    <subcellularLocation>
        <location evidence="19">Cell inner membrane</location>
        <topology evidence="19">Multi-pass membrane protein</topology>
    </subcellularLocation>
    <subcellularLocation>
        <location evidence="2">Cell membrane</location>
        <topology evidence="2">Multi-pass membrane protein</topology>
    </subcellularLocation>
</comment>
<dbReference type="Proteomes" id="UP000006062">
    <property type="component" value="Chromosome"/>
</dbReference>
<evidence type="ECO:0000313" key="21">
    <source>
        <dbReference type="Proteomes" id="UP000006062"/>
    </source>
</evidence>
<comment type="catalytic activity">
    <reaction evidence="18 19">
        <text>alpha-ribazole 5'-phosphate + adenosylcob(III)inamide-GDP = adenosylcob(III)alamin 5'-phosphate + GMP + H(+)</text>
        <dbReference type="Rhea" id="RHEA:23560"/>
        <dbReference type="ChEBI" id="CHEBI:15378"/>
        <dbReference type="ChEBI" id="CHEBI:57918"/>
        <dbReference type="ChEBI" id="CHEBI:58115"/>
        <dbReference type="ChEBI" id="CHEBI:60487"/>
        <dbReference type="ChEBI" id="CHEBI:60493"/>
        <dbReference type="EC" id="2.7.8.26"/>
    </reaction>
</comment>
<dbReference type="eggNOG" id="COG0368">
    <property type="taxonomic scope" value="Bacteria"/>
</dbReference>
<feature type="transmembrane region" description="Helical" evidence="19">
    <location>
        <begin position="209"/>
        <end position="227"/>
    </location>
</feature>
<keyword evidence="13 19" id="KW-0472">Membrane</keyword>
<comment type="function">
    <text evidence="14 19">Joins adenosylcobinamide-GDP and alpha-ribazole to generate adenosylcobalamin (Ado-cobalamin). Also synthesizes adenosylcobalamin 5'-phosphate from adenosylcobinamide-GDP and alpha-ribazole 5'-phosphate.</text>
</comment>
<evidence type="ECO:0000256" key="14">
    <source>
        <dbReference type="ARBA" id="ARBA00025228"/>
    </source>
</evidence>
<comment type="catalytic activity">
    <reaction evidence="17 19">
        <text>alpha-ribazole + adenosylcob(III)inamide-GDP = adenosylcob(III)alamin + GMP + H(+)</text>
        <dbReference type="Rhea" id="RHEA:16049"/>
        <dbReference type="ChEBI" id="CHEBI:10329"/>
        <dbReference type="ChEBI" id="CHEBI:15378"/>
        <dbReference type="ChEBI" id="CHEBI:18408"/>
        <dbReference type="ChEBI" id="CHEBI:58115"/>
        <dbReference type="ChEBI" id="CHEBI:60487"/>
        <dbReference type="EC" id="2.7.8.26"/>
    </reaction>
</comment>
<keyword evidence="21" id="KW-1185">Reference proteome</keyword>
<evidence type="ECO:0000256" key="16">
    <source>
        <dbReference type="ARBA" id="ARBA00032853"/>
    </source>
</evidence>
<sequence length="265" mass="28051">MTDRFLDLPRLRPLWIAGRFLTRLPFPDPGPVTPSETGWGVPWYPFVGLLLGGLIALVAWMLAGTDPGVAAALTLILWVWSTGGLHLDGLADSADAWVGGLASRERTLEIMKDPRCGPAAVTAIALALIAKWAGLAALIVHGEPWLLLWIPLLARTQLPLLLLTTPYARKLGMASDQVNQLPRRSAWMAVALVLAGCPLGLGWGGGWSGVLIGLALVLGSLLILLFARRSMLGRIAGFTGDTAGALVEITETLLLIAAVLLAIPS</sequence>
<dbReference type="EC" id="2.7.8.26" evidence="5 19"/>
<dbReference type="RefSeq" id="WP_014777265.1">
    <property type="nucleotide sequence ID" value="NC_018012.1"/>
</dbReference>
<comment type="pathway">
    <text evidence="3 19">Cofactor biosynthesis; adenosylcobalamin biosynthesis; adenosylcobalamin from cob(II)yrinate a,c-diamide: step 7/7.</text>
</comment>
<feature type="transmembrane region" description="Helical" evidence="19">
    <location>
        <begin position="185"/>
        <end position="203"/>
    </location>
</feature>
<dbReference type="InterPro" id="IPR003805">
    <property type="entry name" value="CobS"/>
</dbReference>
<evidence type="ECO:0000256" key="4">
    <source>
        <dbReference type="ARBA" id="ARBA00010561"/>
    </source>
</evidence>
<dbReference type="PANTHER" id="PTHR34148">
    <property type="entry name" value="ADENOSYLCOBINAMIDE-GDP RIBAZOLETRANSFERASE"/>
    <property type="match status" value="1"/>
</dbReference>
<dbReference type="AlphaFoldDB" id="I3Y703"/>
<accession>I3Y703</accession>
<protein>
    <recommendedName>
        <fullName evidence="6 19">Adenosylcobinamide-GDP ribazoletransferase</fullName>
        <ecNumber evidence="5 19">2.7.8.26</ecNumber>
    </recommendedName>
    <alternativeName>
        <fullName evidence="16 19">Cobalamin synthase</fullName>
    </alternativeName>
    <alternativeName>
        <fullName evidence="15 19">Cobalamin-5'-phosphate synthase</fullName>
    </alternativeName>
</protein>
<keyword evidence="10 19" id="KW-0812">Transmembrane</keyword>
<evidence type="ECO:0000256" key="10">
    <source>
        <dbReference type="ARBA" id="ARBA00022692"/>
    </source>
</evidence>
<name>I3Y703_THIV6</name>
<gene>
    <name evidence="19" type="primary">cobS</name>
    <name evidence="20" type="ordered locus">Thivi_0718</name>
</gene>